<dbReference type="Gene3D" id="2.20.230.10">
    <property type="entry name" value="Resuscitation-promoting factor rpfb"/>
    <property type="match status" value="1"/>
</dbReference>
<keyword evidence="5" id="KW-0812">Transmembrane</keyword>
<dbReference type="Pfam" id="PF07501">
    <property type="entry name" value="G5"/>
    <property type="match status" value="1"/>
</dbReference>
<evidence type="ECO:0000256" key="3">
    <source>
        <dbReference type="ARBA" id="ARBA00022801"/>
    </source>
</evidence>
<feature type="transmembrane region" description="Helical" evidence="5">
    <location>
        <begin position="12"/>
        <end position="34"/>
    </location>
</feature>
<comment type="similarity">
    <text evidence="1">Belongs to the transglycosylase family. Rpf subfamily.</text>
</comment>
<evidence type="ECO:0000313" key="7">
    <source>
        <dbReference type="Proteomes" id="UP000246303"/>
    </source>
</evidence>
<dbReference type="RefSeq" id="WP_110104633.1">
    <property type="nucleotide sequence ID" value="NZ_JACBZZ010000001.1"/>
</dbReference>
<dbReference type="InterPro" id="IPR007137">
    <property type="entry name" value="DUF348"/>
</dbReference>
<dbReference type="Pfam" id="PF06737">
    <property type="entry name" value="Transglycosylas"/>
    <property type="match status" value="1"/>
</dbReference>
<name>A0A2V3DVE9_9MICC</name>
<organism evidence="6 7">
    <name type="scientific">Arthrobacter psychrochitiniphilus</name>
    <dbReference type="NCBI Taxonomy" id="291045"/>
    <lineage>
        <taxon>Bacteria</taxon>
        <taxon>Bacillati</taxon>
        <taxon>Actinomycetota</taxon>
        <taxon>Actinomycetes</taxon>
        <taxon>Micrococcales</taxon>
        <taxon>Micrococcaceae</taxon>
        <taxon>Arthrobacter</taxon>
    </lineage>
</organism>
<evidence type="ECO:0000256" key="5">
    <source>
        <dbReference type="SAM" id="Phobius"/>
    </source>
</evidence>
<dbReference type="SMART" id="SM01208">
    <property type="entry name" value="G5"/>
    <property type="match status" value="1"/>
</dbReference>
<dbReference type="PROSITE" id="PS51109">
    <property type="entry name" value="G5"/>
    <property type="match status" value="1"/>
</dbReference>
<dbReference type="SUPFAM" id="SSF53955">
    <property type="entry name" value="Lysozyme-like"/>
    <property type="match status" value="1"/>
</dbReference>
<accession>A0A2V3DVE9</accession>
<comment type="caution">
    <text evidence="6">The sequence shown here is derived from an EMBL/GenBank/DDBJ whole genome shotgun (WGS) entry which is preliminary data.</text>
</comment>
<dbReference type="Proteomes" id="UP000246303">
    <property type="component" value="Unassembled WGS sequence"/>
</dbReference>
<proteinExistence type="inferred from homology"/>
<dbReference type="InterPro" id="IPR023346">
    <property type="entry name" value="Lysozyme-like_dom_sf"/>
</dbReference>
<dbReference type="GO" id="GO:0016787">
    <property type="term" value="F:hydrolase activity"/>
    <property type="evidence" value="ECO:0007669"/>
    <property type="project" value="UniProtKB-KW"/>
</dbReference>
<dbReference type="CDD" id="cd13925">
    <property type="entry name" value="RPF"/>
    <property type="match status" value="1"/>
</dbReference>
<feature type="compositionally biased region" description="Basic and acidic residues" evidence="4">
    <location>
        <begin position="282"/>
        <end position="293"/>
    </location>
</feature>
<keyword evidence="2" id="KW-0732">Signal</keyword>
<dbReference type="EMBL" id="QHLZ01000001">
    <property type="protein sequence ID" value="PXA69346.1"/>
    <property type="molecule type" value="Genomic_DNA"/>
</dbReference>
<dbReference type="Pfam" id="PF03990">
    <property type="entry name" value="DUF348"/>
    <property type="match status" value="3"/>
</dbReference>
<protein>
    <submittedName>
        <fullName evidence="6">Transglycosylase</fullName>
    </submittedName>
</protein>
<dbReference type="InterPro" id="IPR010618">
    <property type="entry name" value="RPF"/>
</dbReference>
<sequence>MSSFLTVNGKLSYLKLACQGAVLIALVAALMAFITATKTVTLVVDGQASSIQAYGSSVSDVLKHADVSVNSGDHITPALDTSVESGSTITVNTAKDIKVSLDGAEHTVTTTSTKISGLMSQLGIAANARLSLPADTLLANSADLSIITPKQITLVADGKKQVKTTTAQNVGDFLAETGVTLAKSDLVSTPGVATVVENMVVKVTRVNTSGTAKETADVPFETEQSVDPALFKDQKKIISEGAAGTLQKTFRTVTVDGVVVSRTETGSTVVKEPVAAKISFGGKERPAPKDETSSKAANTEAKAGANTEANTGAKAPTMSNEAMWDAIAQCEATGNWSINTGNGYYGGLQFDIGTWLSNGGGAYAPNASLATKAQQIDIANRVYAQRGLQPWGCGHVVQ</sequence>
<keyword evidence="3" id="KW-0378">Hydrolase</keyword>
<evidence type="ECO:0000313" key="6">
    <source>
        <dbReference type="EMBL" id="PXA69346.1"/>
    </source>
</evidence>
<evidence type="ECO:0000256" key="1">
    <source>
        <dbReference type="ARBA" id="ARBA00010830"/>
    </source>
</evidence>
<evidence type="ECO:0000256" key="4">
    <source>
        <dbReference type="SAM" id="MobiDB-lite"/>
    </source>
</evidence>
<keyword evidence="7" id="KW-1185">Reference proteome</keyword>
<gene>
    <name evidence="6" type="ORF">CVS29_01910</name>
</gene>
<reference evidence="6 7" key="1">
    <citation type="submission" date="2018-05" db="EMBL/GenBank/DDBJ databases">
        <title>Genetic diversity of glacier-inhabiting Cryobacterium bacteria in China and description of Cryobacterium mengkeensis sp. nov. and Arthrobacter glacialis sp. nov.</title>
        <authorList>
            <person name="Liu Q."/>
            <person name="Xin Y.-H."/>
        </authorList>
    </citation>
    <scope>NUCLEOTIDE SEQUENCE [LARGE SCALE GENOMIC DNA]</scope>
    <source>
        <strain evidence="6 7">GP3</strain>
    </source>
</reference>
<dbReference type="OrthoDB" id="1404170at2"/>
<keyword evidence="5" id="KW-0472">Membrane</keyword>
<feature type="region of interest" description="Disordered" evidence="4">
    <location>
        <begin position="280"/>
        <end position="315"/>
    </location>
</feature>
<dbReference type="Gene3D" id="1.10.530.10">
    <property type="match status" value="1"/>
</dbReference>
<evidence type="ECO:0000256" key="2">
    <source>
        <dbReference type="ARBA" id="ARBA00022729"/>
    </source>
</evidence>
<keyword evidence="5" id="KW-1133">Transmembrane helix</keyword>
<dbReference type="AlphaFoldDB" id="A0A2V3DVE9"/>
<dbReference type="InterPro" id="IPR011098">
    <property type="entry name" value="G5_dom"/>
</dbReference>